<dbReference type="InterPro" id="IPR000667">
    <property type="entry name" value="Peptidase_S13"/>
</dbReference>
<dbReference type="PRINTS" id="PR00922">
    <property type="entry name" value="DADACBPTASE3"/>
</dbReference>
<evidence type="ECO:0000256" key="3">
    <source>
        <dbReference type="SAM" id="MobiDB-lite"/>
    </source>
</evidence>
<dbReference type="Gene3D" id="3.40.710.10">
    <property type="entry name" value="DD-peptidase/beta-lactamase superfamily"/>
    <property type="match status" value="2"/>
</dbReference>
<accession>A0ABP8DZN9</accession>
<gene>
    <name evidence="4" type="ORF">GCM10022256_10620</name>
</gene>
<dbReference type="PANTHER" id="PTHR30023:SF0">
    <property type="entry name" value="PENICILLIN-SENSITIVE CARBOXYPEPTIDASE A"/>
    <property type="match status" value="1"/>
</dbReference>
<evidence type="ECO:0008006" key="6">
    <source>
        <dbReference type="Google" id="ProtNLM"/>
    </source>
</evidence>
<name>A0ABP8DZN9_9MICO</name>
<keyword evidence="2" id="KW-0378">Hydrolase</keyword>
<organism evidence="4 5">
    <name type="scientific">Frondihabitans peucedani</name>
    <dbReference type="NCBI Taxonomy" id="598626"/>
    <lineage>
        <taxon>Bacteria</taxon>
        <taxon>Bacillati</taxon>
        <taxon>Actinomycetota</taxon>
        <taxon>Actinomycetes</taxon>
        <taxon>Micrococcales</taxon>
        <taxon>Microbacteriaceae</taxon>
        <taxon>Frondihabitans</taxon>
    </lineage>
</organism>
<dbReference type="Proteomes" id="UP001501594">
    <property type="component" value="Unassembled WGS sequence"/>
</dbReference>
<sequence length="499" mass="50007">MTSDDQAPAGGSGSRVPAILRAHPRAAAITGGALALVLFGGGAVAAGAATGRADAASVQPVASVSASTPASPSASPRSSKSPSPKPTAAARAVPSAIPSASPLRTCSVAAAAADSRLGSFEGTVVDSATGATLFDRNGQTPARTGSVMKTLTTATALSVLGPDYRFTTKVVGDKGDIALVGGGDATLSATPVGAESLYTGAPKLATLAAQVKAKLGTTKLTSIDLDDTYWNDTDRWDPSWPRTEQTIGYQPEVVALMVDGDRANPSLETSPRSTDPVGRAGDLFRKALVAAGVDGASNAPITKGAAKSATVLAQVQSQPVSTLIGQMIPNSDNTLAEMLARVSSKVSGKDGSAASLTSVYQAALAKTYGLNASAIKIVDGSGESANNGVPSAFEAQLMQKVLARSGSLGLLYDSLPVSGQTGTLASRFTGANAVARGAVHAKTGWIDSAYTLAGVIDAKDGTKLTFAFYAIGNVSGTAREALDTLSTAVYSCGANLSNQ</sequence>
<feature type="region of interest" description="Disordered" evidence="3">
    <location>
        <begin position="65"/>
        <end position="96"/>
    </location>
</feature>
<dbReference type="PANTHER" id="PTHR30023">
    <property type="entry name" value="D-ALANYL-D-ALANINE CARBOXYPEPTIDASE"/>
    <property type="match status" value="1"/>
</dbReference>
<dbReference type="InterPro" id="IPR012338">
    <property type="entry name" value="Beta-lactam/transpept-like"/>
</dbReference>
<keyword evidence="5" id="KW-1185">Reference proteome</keyword>
<evidence type="ECO:0000256" key="2">
    <source>
        <dbReference type="ARBA" id="ARBA00022801"/>
    </source>
</evidence>
<evidence type="ECO:0000256" key="1">
    <source>
        <dbReference type="ARBA" id="ARBA00006096"/>
    </source>
</evidence>
<feature type="compositionally biased region" description="Low complexity" evidence="3">
    <location>
        <begin position="65"/>
        <end position="92"/>
    </location>
</feature>
<dbReference type="EMBL" id="BAABAU010000001">
    <property type="protein sequence ID" value="GAA4265450.1"/>
    <property type="molecule type" value="Genomic_DNA"/>
</dbReference>
<dbReference type="RefSeq" id="WP_344793979.1">
    <property type="nucleotide sequence ID" value="NZ_BAABAU010000001.1"/>
</dbReference>
<comment type="similarity">
    <text evidence="1">Belongs to the peptidase S13 family.</text>
</comment>
<dbReference type="Pfam" id="PF02113">
    <property type="entry name" value="Peptidase_S13"/>
    <property type="match status" value="2"/>
</dbReference>
<protein>
    <recommendedName>
        <fullName evidence="6">D-alanyl-D-alanine carboxypeptidase/D-alanyl-D-alanine-endopeptidase (Penicillin-binding protein 4)</fullName>
    </recommendedName>
</protein>
<reference evidence="5" key="1">
    <citation type="journal article" date="2019" name="Int. J. Syst. Evol. Microbiol.">
        <title>The Global Catalogue of Microorganisms (GCM) 10K type strain sequencing project: providing services to taxonomists for standard genome sequencing and annotation.</title>
        <authorList>
            <consortium name="The Broad Institute Genomics Platform"/>
            <consortium name="The Broad Institute Genome Sequencing Center for Infectious Disease"/>
            <person name="Wu L."/>
            <person name="Ma J."/>
        </authorList>
    </citation>
    <scope>NUCLEOTIDE SEQUENCE [LARGE SCALE GENOMIC DNA]</scope>
    <source>
        <strain evidence="5">JCM 17442</strain>
    </source>
</reference>
<evidence type="ECO:0000313" key="5">
    <source>
        <dbReference type="Proteomes" id="UP001501594"/>
    </source>
</evidence>
<dbReference type="SUPFAM" id="SSF56601">
    <property type="entry name" value="beta-lactamase/transpeptidase-like"/>
    <property type="match status" value="1"/>
</dbReference>
<proteinExistence type="inferred from homology"/>
<evidence type="ECO:0000313" key="4">
    <source>
        <dbReference type="EMBL" id="GAA4265450.1"/>
    </source>
</evidence>
<comment type="caution">
    <text evidence="4">The sequence shown here is derived from an EMBL/GenBank/DDBJ whole genome shotgun (WGS) entry which is preliminary data.</text>
</comment>